<name>A0A067LBQ8_JATCU</name>
<dbReference type="EMBL" id="KK914225">
    <property type="protein sequence ID" value="KDP45916.1"/>
    <property type="molecule type" value="Genomic_DNA"/>
</dbReference>
<accession>A0A067LBQ8</accession>
<organism evidence="1 2">
    <name type="scientific">Jatropha curcas</name>
    <name type="common">Barbados nut</name>
    <dbReference type="NCBI Taxonomy" id="180498"/>
    <lineage>
        <taxon>Eukaryota</taxon>
        <taxon>Viridiplantae</taxon>
        <taxon>Streptophyta</taxon>
        <taxon>Embryophyta</taxon>
        <taxon>Tracheophyta</taxon>
        <taxon>Spermatophyta</taxon>
        <taxon>Magnoliopsida</taxon>
        <taxon>eudicotyledons</taxon>
        <taxon>Gunneridae</taxon>
        <taxon>Pentapetalae</taxon>
        <taxon>rosids</taxon>
        <taxon>fabids</taxon>
        <taxon>Malpighiales</taxon>
        <taxon>Euphorbiaceae</taxon>
        <taxon>Crotonoideae</taxon>
        <taxon>Jatropheae</taxon>
        <taxon>Jatropha</taxon>
    </lineage>
</organism>
<evidence type="ECO:0000313" key="2">
    <source>
        <dbReference type="Proteomes" id="UP000027138"/>
    </source>
</evidence>
<reference evidence="1 2" key="1">
    <citation type="journal article" date="2014" name="PLoS ONE">
        <title>Global Analysis of Gene Expression Profiles in Physic Nut (Jatropha curcas L.) Seedlings Exposed to Salt Stress.</title>
        <authorList>
            <person name="Zhang L."/>
            <person name="Zhang C."/>
            <person name="Wu P."/>
            <person name="Chen Y."/>
            <person name="Li M."/>
            <person name="Jiang H."/>
            <person name="Wu G."/>
        </authorList>
    </citation>
    <scope>NUCLEOTIDE SEQUENCE [LARGE SCALE GENOMIC DNA]</scope>
    <source>
        <strain evidence="2">cv. GZQX0401</strain>
        <tissue evidence="1">Young leaves</tissue>
    </source>
</reference>
<keyword evidence="2" id="KW-1185">Reference proteome</keyword>
<sequence length="120" mass="13274">MQSTGKKRRYVPNKDNYTIGKERATSFQAQTAEQPTIDEFQLYREAIGGEKKRRSSSKVHSSLLQQQQLIDMYARDRSSASLAPSTPTTHSAVSASSTLLHLSAFLTLTNSTTILPDSPL</sequence>
<dbReference type="AlphaFoldDB" id="A0A067LBQ8"/>
<proteinExistence type="predicted"/>
<gene>
    <name evidence="1" type="ORF">JCGZ_15476</name>
</gene>
<protein>
    <submittedName>
        <fullName evidence="1">Uncharacterized protein</fullName>
    </submittedName>
</protein>
<dbReference type="Proteomes" id="UP000027138">
    <property type="component" value="Unassembled WGS sequence"/>
</dbReference>
<evidence type="ECO:0000313" key="1">
    <source>
        <dbReference type="EMBL" id="KDP45916.1"/>
    </source>
</evidence>